<feature type="transmembrane region" description="Helical" evidence="1">
    <location>
        <begin position="12"/>
        <end position="38"/>
    </location>
</feature>
<sequence>MTELGAKACIAILLGWVAFAVTGLVLPAWLALICAVGAGGACATILRKTIGINGFVALLAPFGVMLPALALRDVAVAFGIPIPGFAAFEIGVFLLLYTGFLLAAFGKLPLDLYRYGYAPKPVAIMVLVVCAYALLTGNWFLATVAVLAQGIWTLGWGSSNWLDHVLHVVLWPVAAVVLLTQLI</sequence>
<reference evidence="2 3" key="1">
    <citation type="submission" date="2024-02" db="EMBL/GenBank/DDBJ databases">
        <title>Roseovarius strain W115 nov., isolated from a marine algae.</title>
        <authorList>
            <person name="Lee M.W."/>
            <person name="Lee J.K."/>
            <person name="Kim J.M."/>
            <person name="Choi D.G."/>
            <person name="Baek J.H."/>
            <person name="Bayburt H."/>
            <person name="Jung J.J."/>
            <person name="Han D.M."/>
            <person name="Jeon C.O."/>
        </authorList>
    </citation>
    <scope>NUCLEOTIDE SEQUENCE [LARGE SCALE GENOMIC DNA]</scope>
    <source>
        <strain evidence="2 3">W115</strain>
    </source>
</reference>
<accession>A0ABZ2THR7</accession>
<dbReference type="EMBL" id="CP146606">
    <property type="protein sequence ID" value="WYK19216.1"/>
    <property type="molecule type" value="Genomic_DNA"/>
</dbReference>
<dbReference type="RefSeq" id="WP_317055907.1">
    <property type="nucleotide sequence ID" value="NZ_CP146606.1"/>
</dbReference>
<keyword evidence="3" id="KW-1185">Reference proteome</keyword>
<name>A0ABZ2THR7_9RHOB</name>
<feature type="transmembrane region" description="Helical" evidence="1">
    <location>
        <begin position="50"/>
        <end position="70"/>
    </location>
</feature>
<protein>
    <submittedName>
        <fullName evidence="2">Uncharacterized protein</fullName>
    </submittedName>
</protein>
<dbReference type="Proteomes" id="UP001281305">
    <property type="component" value="Chromosome"/>
</dbReference>
<evidence type="ECO:0000313" key="3">
    <source>
        <dbReference type="Proteomes" id="UP001281305"/>
    </source>
</evidence>
<feature type="transmembrane region" description="Helical" evidence="1">
    <location>
        <begin position="90"/>
        <end position="110"/>
    </location>
</feature>
<evidence type="ECO:0000256" key="1">
    <source>
        <dbReference type="SAM" id="Phobius"/>
    </source>
</evidence>
<keyword evidence="1" id="KW-0472">Membrane</keyword>
<keyword evidence="1" id="KW-1133">Transmembrane helix</keyword>
<evidence type="ECO:0000313" key="2">
    <source>
        <dbReference type="EMBL" id="WYK19216.1"/>
    </source>
</evidence>
<keyword evidence="1" id="KW-0812">Transmembrane</keyword>
<gene>
    <name evidence="2" type="ORF">RZS32_004875</name>
</gene>
<organism evidence="2 3">
    <name type="scientific">Roseovarius rhodophyticola</name>
    <dbReference type="NCBI Taxonomy" id="3080827"/>
    <lineage>
        <taxon>Bacteria</taxon>
        <taxon>Pseudomonadati</taxon>
        <taxon>Pseudomonadota</taxon>
        <taxon>Alphaproteobacteria</taxon>
        <taxon>Rhodobacterales</taxon>
        <taxon>Roseobacteraceae</taxon>
        <taxon>Roseovarius</taxon>
    </lineage>
</organism>
<proteinExistence type="predicted"/>
<feature type="transmembrane region" description="Helical" evidence="1">
    <location>
        <begin position="122"/>
        <end position="152"/>
    </location>
</feature>